<evidence type="ECO:0000313" key="3">
    <source>
        <dbReference type="Proteomes" id="UP000199433"/>
    </source>
</evidence>
<protein>
    <recommendedName>
        <fullName evidence="4">Histidine kinase-, DNA gyrase B-, and HSP90-like ATPase</fullName>
    </recommendedName>
</protein>
<organism evidence="2 3">
    <name type="scientific">Alkalibacterium thalassium</name>
    <dbReference type="NCBI Taxonomy" id="426701"/>
    <lineage>
        <taxon>Bacteria</taxon>
        <taxon>Bacillati</taxon>
        <taxon>Bacillota</taxon>
        <taxon>Bacilli</taxon>
        <taxon>Lactobacillales</taxon>
        <taxon>Carnobacteriaceae</taxon>
        <taxon>Alkalibacterium</taxon>
    </lineage>
</organism>
<dbReference type="RefSeq" id="WP_091267886.1">
    <property type="nucleotide sequence ID" value="NZ_FNFK01000039.1"/>
</dbReference>
<evidence type="ECO:0000313" key="2">
    <source>
        <dbReference type="EMBL" id="SDK56843.1"/>
    </source>
</evidence>
<feature type="region of interest" description="Disordered" evidence="1">
    <location>
        <begin position="507"/>
        <end position="528"/>
    </location>
</feature>
<keyword evidence="3" id="KW-1185">Reference proteome</keyword>
<dbReference type="OrthoDB" id="1395829at2"/>
<accession>A0A1G9CZ14</accession>
<dbReference type="EMBL" id="FNFK01000039">
    <property type="protein sequence ID" value="SDK56843.1"/>
    <property type="molecule type" value="Genomic_DNA"/>
</dbReference>
<evidence type="ECO:0000256" key="1">
    <source>
        <dbReference type="SAM" id="MobiDB-lite"/>
    </source>
</evidence>
<dbReference type="STRING" id="426701.SAMN04488098_103912"/>
<evidence type="ECO:0008006" key="4">
    <source>
        <dbReference type="Google" id="ProtNLM"/>
    </source>
</evidence>
<gene>
    <name evidence="2" type="ORF">SAMN04488098_103912</name>
</gene>
<dbReference type="Proteomes" id="UP000199433">
    <property type="component" value="Unassembled WGS sequence"/>
</dbReference>
<reference evidence="3" key="1">
    <citation type="submission" date="2016-10" db="EMBL/GenBank/DDBJ databases">
        <authorList>
            <person name="Varghese N."/>
            <person name="Submissions S."/>
        </authorList>
    </citation>
    <scope>NUCLEOTIDE SEQUENCE [LARGE SCALE GENOMIC DNA]</scope>
    <source>
        <strain evidence="3">DSM 19181</strain>
    </source>
</reference>
<dbReference type="AlphaFoldDB" id="A0A1G9CZ14"/>
<name>A0A1G9CZ14_9LACT</name>
<sequence>MELKIAPNDVQSMSQDGDSILRSLQNKSIPMIDLLVRESLQNSLDATKEGQENTIVEFSTGEFSTPDLSSHFEGISQTLEKKYRKYNTFMAIKDSNTSGLTGDYKSESQKQLDQSNFHKLVFGIGKNQDKAGAGGSWGLGKTSYFRVGIGIVIYYTRILTKSGYEERLIASLIESPKNKERILPESERGIAWWGEYDHLGEKIYPITDEAKINDVLEIFGIDQYTEDETGTTIIIPYLNLEHINDSNNLLPWELDYEDTIKIAVKRWYSPRLANNIYRERISNSMLQCTVNGEILFLEEPVFKKMQTLYNSALTGVSQEKDIQVKKVYLPRRGMADNKTEVGAIAFCEVNREDMEMMPPFNRPSPLGYLGLNGVDGQFDSKVIAYSRMPGMIVEYDLNGDWSPRGNVIAEEHILLGFFVPNSFGELYHKYAEIGYKNLESYLRATENADHANWVDEDGITIIKRTKGYVSKEIQEYYQVLDGDSYSSATSVLSRKFGNILMPPRNFGKASNKHVNKPGQPTRKLTTKRTTSVNILRTNFLDSNSIKVTFSALLKSETDNTISLLVSTQEKKMDIEAWKKAMEEVVPYPFTIKKASISRVEENANSVAQNRPAVEITGNSKYHVNLSCISSSDMEVEGEILLEVNSNQYIPSMTISSNNKSKEDN</sequence>
<proteinExistence type="predicted"/>